<keyword evidence="2" id="KW-0285">Flavoprotein</keyword>
<feature type="compositionally biased region" description="Basic and acidic residues" evidence="4">
    <location>
        <begin position="249"/>
        <end position="262"/>
    </location>
</feature>
<dbReference type="PANTHER" id="PTHR43429:SF2">
    <property type="entry name" value="PYRIDINE NUCLEOTIDE-DISULFIDE OXIDOREDUCTASE DOMAIN-CONTAINING PROTEIN 1"/>
    <property type="match status" value="1"/>
</dbReference>
<dbReference type="SUPFAM" id="SSF51905">
    <property type="entry name" value="FAD/NAD(P)-binding domain"/>
    <property type="match status" value="3"/>
</dbReference>
<feature type="compositionally biased region" description="Low complexity" evidence="4">
    <location>
        <begin position="266"/>
        <end position="275"/>
    </location>
</feature>
<name>A0A2J8AIN8_9CHLO</name>
<evidence type="ECO:0000259" key="5">
    <source>
        <dbReference type="Pfam" id="PF07992"/>
    </source>
</evidence>
<dbReference type="EMBL" id="PGGS01000009">
    <property type="protein sequence ID" value="PNH12382.1"/>
    <property type="molecule type" value="Genomic_DNA"/>
</dbReference>
<dbReference type="PANTHER" id="PTHR43429">
    <property type="entry name" value="PYRIDINE NUCLEOTIDE-DISULFIDE OXIDOREDUCTASE DOMAIN-CONTAINING"/>
    <property type="match status" value="1"/>
</dbReference>
<dbReference type="InterPro" id="IPR023753">
    <property type="entry name" value="FAD/NAD-binding_dom"/>
</dbReference>
<dbReference type="OrthoDB" id="202203at2759"/>
<dbReference type="Gene3D" id="3.50.50.60">
    <property type="entry name" value="FAD/NAD(P)-binding domain"/>
    <property type="match status" value="4"/>
</dbReference>
<evidence type="ECO:0000313" key="7">
    <source>
        <dbReference type="Proteomes" id="UP000236333"/>
    </source>
</evidence>
<reference evidence="6 7" key="1">
    <citation type="journal article" date="2017" name="Mol. Biol. Evol.">
        <title>The 4-celled Tetrabaena socialis nuclear genome reveals the essential components for genetic control of cell number at the origin of multicellularity in the volvocine lineage.</title>
        <authorList>
            <person name="Featherston J."/>
            <person name="Arakaki Y."/>
            <person name="Hanschen E.R."/>
            <person name="Ferris P.J."/>
            <person name="Michod R.E."/>
            <person name="Olson B.J.S.C."/>
            <person name="Nozaki H."/>
            <person name="Durand P.M."/>
        </authorList>
    </citation>
    <scope>NUCLEOTIDE SEQUENCE [LARGE SCALE GENOMIC DNA]</scope>
    <source>
        <strain evidence="6 7">NIES-571</strain>
    </source>
</reference>
<dbReference type="InterPro" id="IPR036188">
    <property type="entry name" value="FAD/NAD-bd_sf"/>
</dbReference>
<evidence type="ECO:0000256" key="2">
    <source>
        <dbReference type="ARBA" id="ARBA00022630"/>
    </source>
</evidence>
<feature type="compositionally biased region" description="Low complexity" evidence="4">
    <location>
        <begin position="175"/>
        <end position="185"/>
    </location>
</feature>
<dbReference type="GO" id="GO:0016491">
    <property type="term" value="F:oxidoreductase activity"/>
    <property type="evidence" value="ECO:0007669"/>
    <property type="project" value="InterPro"/>
</dbReference>
<dbReference type="Pfam" id="PF07992">
    <property type="entry name" value="Pyr_redox_2"/>
    <property type="match status" value="2"/>
</dbReference>
<keyword evidence="3" id="KW-0274">FAD</keyword>
<proteinExistence type="predicted"/>
<feature type="compositionally biased region" description="Low complexity" evidence="4">
    <location>
        <begin position="327"/>
        <end position="362"/>
    </location>
</feature>
<evidence type="ECO:0000256" key="3">
    <source>
        <dbReference type="ARBA" id="ARBA00022827"/>
    </source>
</evidence>
<organism evidence="6 7">
    <name type="scientific">Tetrabaena socialis</name>
    <dbReference type="NCBI Taxonomy" id="47790"/>
    <lineage>
        <taxon>Eukaryota</taxon>
        <taxon>Viridiplantae</taxon>
        <taxon>Chlorophyta</taxon>
        <taxon>core chlorophytes</taxon>
        <taxon>Chlorophyceae</taxon>
        <taxon>CS clade</taxon>
        <taxon>Chlamydomonadales</taxon>
        <taxon>Tetrabaenaceae</taxon>
        <taxon>Tetrabaena</taxon>
    </lineage>
</organism>
<sequence>MSREWGKGGGQGAASSAVVESSLSDLAAQSGGAVQVVHDAVTGVDLEGRVLLLRGGEPLRYDKLCLCAGARPKELDVPGADHPAVMTLRDTDSIQELARRLRSCRRLVLAGNGGIALELVGALTQQQQQQEQQHQEQQQQEQQEAEGGRGGWEKAEASTSPASGQPAEGEAAHQGPPAGARLAAEAGGGTQNGSAELCDVPAAPELVWALKHAAVGDAFFDVDAAQFMLQRIPKLPKQEPGADGGAGGKGHDVKAAPRREPAVEGAGLPAQAPSAAPSPGPASTPRAPSPASARERPQRSLPGHAAGPFWTRELMQPSSAGGGQGQCTGTSSTTDGTAAGRGAAAAAAGAERPSSGGEGADAGSATGALPFGVVLEFSATVARIDDGCAADASTSAADGAAVSGGGAGWPLYVTLSNGKVYGADLVVCGLGVVPSTGWLPAQLARAADGGLAVGHDMRTSDPHVYAAGDCCTLDWLDMSPHWFQMRLWTQAGGAWARLTGTYAAQCMLGLTDELASGFNFELFTHVTRFLGIKVVLLGLYNGQRLQGEPAEDVQMYSRVAPAANGAGETFVRVLLLRGRMQGAILIGDTELEEVFENLILDGLDLIEYGPRILDPDFELAEMFD</sequence>
<comment type="cofactor">
    <cofactor evidence="1">
        <name>FAD</name>
        <dbReference type="ChEBI" id="CHEBI:57692"/>
    </cofactor>
</comment>
<dbReference type="Proteomes" id="UP000236333">
    <property type="component" value="Unassembled WGS sequence"/>
</dbReference>
<protein>
    <submittedName>
        <fullName evidence="6">Pyridine nucleotide-disulfide oxidoreductase domain-containing protein 1</fullName>
    </submittedName>
</protein>
<evidence type="ECO:0000256" key="4">
    <source>
        <dbReference type="SAM" id="MobiDB-lite"/>
    </source>
</evidence>
<feature type="domain" description="FAD/NAD(P)-binding" evidence="5">
    <location>
        <begin position="413"/>
        <end position="491"/>
    </location>
</feature>
<feature type="region of interest" description="Disordered" evidence="4">
    <location>
        <begin position="235"/>
        <end position="362"/>
    </location>
</feature>
<evidence type="ECO:0000313" key="6">
    <source>
        <dbReference type="EMBL" id="PNH12382.1"/>
    </source>
</evidence>
<feature type="region of interest" description="Disordered" evidence="4">
    <location>
        <begin position="128"/>
        <end position="191"/>
    </location>
</feature>
<feature type="compositionally biased region" description="Low complexity" evidence="4">
    <location>
        <begin position="128"/>
        <end position="142"/>
    </location>
</feature>
<comment type="caution">
    <text evidence="6">The sequence shown here is derived from an EMBL/GenBank/DDBJ whole genome shotgun (WGS) entry which is preliminary data.</text>
</comment>
<accession>A0A2J8AIN8</accession>
<feature type="compositionally biased region" description="Low complexity" evidence="4">
    <location>
        <begin position="283"/>
        <end position="292"/>
    </location>
</feature>
<feature type="domain" description="FAD/NAD(P)-binding" evidence="5">
    <location>
        <begin position="26"/>
        <end position="126"/>
    </location>
</feature>
<dbReference type="InterPro" id="IPR050260">
    <property type="entry name" value="FAD-bd_OxRdtase"/>
</dbReference>
<evidence type="ECO:0000256" key="1">
    <source>
        <dbReference type="ARBA" id="ARBA00001974"/>
    </source>
</evidence>
<dbReference type="AlphaFoldDB" id="A0A2J8AIN8"/>
<gene>
    <name evidence="6" type="ORF">TSOC_000647</name>
</gene>
<keyword evidence="7" id="KW-1185">Reference proteome</keyword>